<organism evidence="1 2">
    <name type="scientific">Kribbella soli</name>
    <dbReference type="NCBI Taxonomy" id="1124743"/>
    <lineage>
        <taxon>Bacteria</taxon>
        <taxon>Bacillati</taxon>
        <taxon>Actinomycetota</taxon>
        <taxon>Actinomycetes</taxon>
        <taxon>Propionibacteriales</taxon>
        <taxon>Kribbellaceae</taxon>
        <taxon>Kribbella</taxon>
    </lineage>
</organism>
<accession>A0A4R0HFF1</accession>
<dbReference type="OrthoDB" id="1100724at2"/>
<dbReference type="SUPFAM" id="SSF110849">
    <property type="entry name" value="ParB/Sulfiredoxin"/>
    <property type="match status" value="1"/>
</dbReference>
<gene>
    <name evidence="1" type="ORF">E0H45_21090</name>
</gene>
<evidence type="ECO:0000313" key="2">
    <source>
        <dbReference type="Proteomes" id="UP000292346"/>
    </source>
</evidence>
<proteinExistence type="predicted"/>
<dbReference type="EMBL" id="SJJZ01000002">
    <property type="protein sequence ID" value="TCC08384.1"/>
    <property type="molecule type" value="Genomic_DNA"/>
</dbReference>
<comment type="caution">
    <text evidence="1">The sequence shown here is derived from an EMBL/GenBank/DDBJ whole genome shotgun (WGS) entry which is preliminary data.</text>
</comment>
<dbReference type="CDD" id="cd16387">
    <property type="entry name" value="ParB_N_Srx"/>
    <property type="match status" value="1"/>
</dbReference>
<dbReference type="RefSeq" id="WP_131339762.1">
    <property type="nucleotide sequence ID" value="NZ_SJJZ01000002.1"/>
</dbReference>
<reference evidence="1 2" key="1">
    <citation type="submission" date="2019-02" db="EMBL/GenBank/DDBJ databases">
        <title>Kribbella capetownensis sp. nov. and Kribbella speibonae sp. nov., isolated from soil.</title>
        <authorList>
            <person name="Curtis S.M."/>
            <person name="Norton I."/>
            <person name="Everest G.J."/>
            <person name="Meyers P.R."/>
        </authorList>
    </citation>
    <scope>NUCLEOTIDE SEQUENCE [LARGE SCALE GENOMIC DNA]</scope>
    <source>
        <strain evidence="1 2">KCTC 29219</strain>
    </source>
</reference>
<keyword evidence="2" id="KW-1185">Reference proteome</keyword>
<evidence type="ECO:0000313" key="1">
    <source>
        <dbReference type="EMBL" id="TCC08384.1"/>
    </source>
</evidence>
<dbReference type="AlphaFoldDB" id="A0A4R0HFF1"/>
<dbReference type="Proteomes" id="UP000292346">
    <property type="component" value="Unassembled WGS sequence"/>
</dbReference>
<sequence length="251" mass="28277">MEVVLSWWRPRRSGLIPFADALEAVGDEGAMGTYDDEVPLSQVMGSVSRSDDFDDDFRPRRRTDRFQAVLDRFRSGSIPPAVSLVRLGQMYFVVDGHHRVAAARAQGWTHIAAHVRRICSVAYVCSCITVADLPAKAAERRFLEEVPLPEDIRRGLWLDRPADWARLADSALAWEFRQQRDRRGRADVDAHGLASAWWLEEVAPTVSRIRADAPTDLVDVQLYITELARRDGVADLSWPSPHCCPDHTPPP</sequence>
<dbReference type="InterPro" id="IPR036086">
    <property type="entry name" value="ParB/Sulfiredoxin_sf"/>
</dbReference>
<name>A0A4R0HFF1_9ACTN</name>
<protein>
    <submittedName>
        <fullName evidence="1">Uncharacterized protein</fullName>
    </submittedName>
</protein>
<dbReference type="Gene3D" id="3.90.1530.10">
    <property type="entry name" value="Conserved hypothetical protein from pyrococcus furiosus pfu- 392566-001, ParB domain"/>
    <property type="match status" value="1"/>
</dbReference>